<dbReference type="AlphaFoldDB" id="A0A6J5YKC3"/>
<feature type="transmembrane region" description="Helical" evidence="1">
    <location>
        <begin position="44"/>
        <end position="68"/>
    </location>
</feature>
<name>A0A6J5YKC3_9ZZZZ</name>
<evidence type="ECO:0000313" key="2">
    <source>
        <dbReference type="EMBL" id="CAB4330514.1"/>
    </source>
</evidence>
<keyword evidence="1" id="KW-0472">Membrane</keyword>
<protein>
    <submittedName>
        <fullName evidence="2">Unannotated protein</fullName>
    </submittedName>
</protein>
<keyword evidence="1" id="KW-1133">Transmembrane helix</keyword>
<organism evidence="2">
    <name type="scientific">freshwater metagenome</name>
    <dbReference type="NCBI Taxonomy" id="449393"/>
    <lineage>
        <taxon>unclassified sequences</taxon>
        <taxon>metagenomes</taxon>
        <taxon>ecological metagenomes</taxon>
    </lineage>
</organism>
<reference evidence="2" key="1">
    <citation type="submission" date="2020-05" db="EMBL/GenBank/DDBJ databases">
        <authorList>
            <person name="Chiriac C."/>
            <person name="Salcher M."/>
            <person name="Ghai R."/>
            <person name="Kavagutti S V."/>
        </authorList>
    </citation>
    <scope>NUCLEOTIDE SEQUENCE</scope>
</reference>
<sequence>MALLNSAAIKAPRVPRQKLTEKSVEVFLRLVPSVSEGTQATHRFFATFLSVVAGVGLLILLAVNILLAQDAFTLSELKAEAKVVADQREAINRQIEGASSPEALAAKARALGMRPSNSPVFLNLDAAGQALANGETKRG</sequence>
<keyword evidence="1" id="KW-0812">Transmembrane</keyword>
<proteinExistence type="predicted"/>
<evidence type="ECO:0000256" key="1">
    <source>
        <dbReference type="SAM" id="Phobius"/>
    </source>
</evidence>
<gene>
    <name evidence="2" type="ORF">UFOPK3574_00126</name>
</gene>
<dbReference type="EMBL" id="CAESAF010000005">
    <property type="protein sequence ID" value="CAB4330514.1"/>
    <property type="molecule type" value="Genomic_DNA"/>
</dbReference>
<accession>A0A6J5YKC3</accession>